<keyword evidence="5" id="KW-1185">Reference proteome</keyword>
<organism evidence="2 4">
    <name type="scientific">Butyricimonas paravirosa</name>
    <dbReference type="NCBI Taxonomy" id="1472417"/>
    <lineage>
        <taxon>Bacteria</taxon>
        <taxon>Pseudomonadati</taxon>
        <taxon>Bacteroidota</taxon>
        <taxon>Bacteroidia</taxon>
        <taxon>Bacteroidales</taxon>
        <taxon>Odoribacteraceae</taxon>
        <taxon>Butyricimonas</taxon>
    </lineage>
</organism>
<feature type="signal peptide" evidence="1">
    <location>
        <begin position="1"/>
        <end position="22"/>
    </location>
</feature>
<evidence type="ECO:0000256" key="1">
    <source>
        <dbReference type="SAM" id="SignalP"/>
    </source>
</evidence>
<reference evidence="3 5" key="1">
    <citation type="submission" date="2019-09" db="EMBL/GenBank/DDBJ databases">
        <title>Butyricimonas paravirosa DSM 105722 (=214-4 = JCM 18677 = CCUG 65563).</title>
        <authorList>
            <person name="Le Roy T."/>
            <person name="Cani P.D."/>
        </authorList>
    </citation>
    <scope>NUCLEOTIDE SEQUENCE [LARGE SCALE GENOMIC DNA]</scope>
    <source>
        <strain evidence="3 5">DSM 105722</strain>
    </source>
</reference>
<dbReference type="RefSeq" id="WP_118303102.1">
    <property type="nucleotide sequence ID" value="NZ_BMPA01000001.1"/>
</dbReference>
<dbReference type="PROSITE" id="PS51257">
    <property type="entry name" value="PROKAR_LIPOPROTEIN"/>
    <property type="match status" value="1"/>
</dbReference>
<dbReference type="Proteomes" id="UP000576368">
    <property type="component" value="Unassembled WGS sequence"/>
</dbReference>
<feature type="chain" id="PRO_5031365894" description="Major fimbrial subunit protein N-terminal domain-containing protein" evidence="1">
    <location>
        <begin position="23"/>
        <end position="1012"/>
    </location>
</feature>
<evidence type="ECO:0000313" key="2">
    <source>
        <dbReference type="EMBL" id="NJC19535.1"/>
    </source>
</evidence>
<accession>A0A7X5YEL0</accession>
<evidence type="ECO:0000313" key="3">
    <source>
        <dbReference type="EMBL" id="WOF13217.1"/>
    </source>
</evidence>
<evidence type="ECO:0008006" key="6">
    <source>
        <dbReference type="Google" id="ProtNLM"/>
    </source>
</evidence>
<evidence type="ECO:0000313" key="5">
    <source>
        <dbReference type="Proteomes" id="UP001302374"/>
    </source>
</evidence>
<sequence length="1012" mass="113072">MIKRIIWKFAVCLLVIVTAACSRDELEGGTGEQQVPEGYLAIQFGTNVPDMQQVSTRSVDSDGRGIQDMVLYCFSASGSFITTVEAKIVTDPIDPNVNASLSGSFSAIVPDYTKIIHFVANQNLTDFNESEMGGKHESDLMATLIASSGRMIYWQRVACEEGEDNMAVALEREGKKIVMVRNQARVTVKNPQNSYVNIDAFTTHNTHAFGTVAPYNSETHDFEWTPGVKGYLSLPANDEQIHLEGTEDGSFNLDEKYILECENELSDPVSVILHGENGKYYRVLLLDEESEPLPIRRNHSYNIEIVGPLSYGYDSFAEALDGTPTNNVWISVPDDINEVSDGTHRLIVDETFVVYLGTTTRSVDLTYRYEVKNGDGEYGPETTGQVLATWVGGGTTVATSEIKNVYDNNTGIGTLTITLNQLGQNETKREGIIQVKAGKLRRTIKVITVREFKFEPTWTSAQIYGNVEGQPVTLMFTIPEDFPEELLPLRVKIGADWLNIRQSTGQQLATITSISNPDEFSENDPWKFKFVYEATHTGVQRVYFNTVLKPEKEGDAYKNGTLTIEAEHFITLEKVFPFSDYNYYISVGGLIGVNGSNLGDEMPDGETVYYCLVPQKVSAPVTFDVQLREEKEGGGNDLVVSSENDVFLLYSQYLTRYDDEDIPGGAGNKECHFEPIDEGTWGTGGRVFSFTPVQKGKSDYKIYLKTDRPNSAEVIRIASSESNPEAGYEYKGNHYRSITFELANNDPFKFSGKLKNGNLTINANESGEWSYEVGQEVDLEFDITSFRGTDNKSADPFGTEFKVYIDAPMLEIDDNRRGSAYPEEIFKEDPNVEGRFIYVVKAKRDENRNGTDDVAIKDVDNGNVQVNPGMGPADQTGEHKVLPFKTKSIVSAGEITISADENVVIFSDESFTIANTPITGTIEFSEDGKSYSPVPKDGFVTFEVEGGSPRIGSMTITEDGKYTLRLRKEYRYDWERTKIWVHYRVDDKIYHADVNSLKELFENSTIKMNLEQ</sequence>
<dbReference type="EMBL" id="JAATLI010000011">
    <property type="protein sequence ID" value="NJC19535.1"/>
    <property type="molecule type" value="Genomic_DNA"/>
</dbReference>
<protein>
    <recommendedName>
        <fullName evidence="6">Major fimbrial subunit protein N-terminal domain-containing protein</fullName>
    </recommendedName>
</protein>
<dbReference type="Proteomes" id="UP001302374">
    <property type="component" value="Chromosome"/>
</dbReference>
<keyword evidence="1" id="KW-0732">Signal</keyword>
<proteinExistence type="predicted"/>
<dbReference type="EMBL" id="CP043839">
    <property type="protein sequence ID" value="WOF13217.1"/>
    <property type="molecule type" value="Genomic_DNA"/>
</dbReference>
<reference evidence="2 4" key="2">
    <citation type="submission" date="2020-03" db="EMBL/GenBank/DDBJ databases">
        <title>Genomic Encyclopedia of Type Strains, Phase IV (KMG-IV): sequencing the most valuable type-strain genomes for metagenomic binning, comparative biology and taxonomic classification.</title>
        <authorList>
            <person name="Goeker M."/>
        </authorList>
    </citation>
    <scope>NUCLEOTIDE SEQUENCE [LARGE SCALE GENOMIC DNA]</scope>
    <source>
        <strain evidence="2 4">DSM 105722</strain>
    </source>
</reference>
<gene>
    <name evidence="3" type="ORF">F1644_13490</name>
    <name evidence="2" type="ORF">GGR15_003169</name>
</gene>
<dbReference type="AlphaFoldDB" id="A0A7X5YEL0"/>
<evidence type="ECO:0000313" key="4">
    <source>
        <dbReference type="Proteomes" id="UP000576368"/>
    </source>
</evidence>
<dbReference type="GeneID" id="86892323"/>
<name>A0A7X5YEL0_9BACT</name>